<keyword evidence="3" id="KW-1185">Reference proteome</keyword>
<dbReference type="SMART" id="SM00256">
    <property type="entry name" value="FBOX"/>
    <property type="match status" value="1"/>
</dbReference>
<dbReference type="SUPFAM" id="SSF81383">
    <property type="entry name" value="F-box domain"/>
    <property type="match status" value="1"/>
</dbReference>
<dbReference type="EMBL" id="BTSY01000005">
    <property type="protein sequence ID" value="GMT26660.1"/>
    <property type="molecule type" value="Genomic_DNA"/>
</dbReference>
<accession>A0AAV5W4H9</accession>
<dbReference type="Pfam" id="PF00646">
    <property type="entry name" value="F-box"/>
    <property type="match status" value="1"/>
</dbReference>
<evidence type="ECO:0000313" key="3">
    <source>
        <dbReference type="Proteomes" id="UP001432322"/>
    </source>
</evidence>
<protein>
    <recommendedName>
        <fullName evidence="1">F-box domain-containing protein</fullName>
    </recommendedName>
</protein>
<feature type="domain" description="F-box" evidence="1">
    <location>
        <begin position="22"/>
        <end position="68"/>
    </location>
</feature>
<feature type="non-terminal residue" evidence="2">
    <location>
        <position position="91"/>
    </location>
</feature>
<organism evidence="2 3">
    <name type="scientific">Pristionchus fissidentatus</name>
    <dbReference type="NCBI Taxonomy" id="1538716"/>
    <lineage>
        <taxon>Eukaryota</taxon>
        <taxon>Metazoa</taxon>
        <taxon>Ecdysozoa</taxon>
        <taxon>Nematoda</taxon>
        <taxon>Chromadorea</taxon>
        <taxon>Rhabditida</taxon>
        <taxon>Rhabditina</taxon>
        <taxon>Diplogasteromorpha</taxon>
        <taxon>Diplogasteroidea</taxon>
        <taxon>Neodiplogasteridae</taxon>
        <taxon>Pristionchus</taxon>
    </lineage>
</organism>
<feature type="non-terminal residue" evidence="2">
    <location>
        <position position="1"/>
    </location>
</feature>
<reference evidence="2" key="1">
    <citation type="submission" date="2023-10" db="EMBL/GenBank/DDBJ databases">
        <title>Genome assembly of Pristionchus species.</title>
        <authorList>
            <person name="Yoshida K."/>
            <person name="Sommer R.J."/>
        </authorList>
    </citation>
    <scope>NUCLEOTIDE SEQUENCE</scope>
    <source>
        <strain evidence="2">RS5133</strain>
    </source>
</reference>
<dbReference type="InterPro" id="IPR001810">
    <property type="entry name" value="F-box_dom"/>
</dbReference>
<dbReference type="PROSITE" id="PS50181">
    <property type="entry name" value="FBOX"/>
    <property type="match status" value="1"/>
</dbReference>
<dbReference type="InterPro" id="IPR036047">
    <property type="entry name" value="F-box-like_dom_sf"/>
</dbReference>
<sequence length="91" mass="10923">FRDISVFIFLLFEQMPLRVSHHLTLEALPKENIYRILSNLGLQDRKRVRECSKTMKEAIQQSDLFIDRIELRFGKIDENCYHICIVCFFTK</sequence>
<gene>
    <name evidence="2" type="ORF">PFISCL1PPCAC_17957</name>
</gene>
<name>A0AAV5W4H9_9BILA</name>
<evidence type="ECO:0000259" key="1">
    <source>
        <dbReference type="PROSITE" id="PS50181"/>
    </source>
</evidence>
<dbReference type="Proteomes" id="UP001432322">
    <property type="component" value="Unassembled WGS sequence"/>
</dbReference>
<dbReference type="AlphaFoldDB" id="A0AAV5W4H9"/>
<proteinExistence type="predicted"/>
<evidence type="ECO:0000313" key="2">
    <source>
        <dbReference type="EMBL" id="GMT26660.1"/>
    </source>
</evidence>
<comment type="caution">
    <text evidence="2">The sequence shown here is derived from an EMBL/GenBank/DDBJ whole genome shotgun (WGS) entry which is preliminary data.</text>
</comment>